<proteinExistence type="predicted"/>
<evidence type="ECO:0008006" key="8">
    <source>
        <dbReference type="Google" id="ProtNLM"/>
    </source>
</evidence>
<comment type="subcellular location">
    <subcellularLocation>
        <location evidence="1">Membrane</location>
        <topology evidence="1">Multi-pass membrane protein</topology>
    </subcellularLocation>
</comment>
<dbReference type="Proteomes" id="UP001283361">
    <property type="component" value="Unassembled WGS sequence"/>
</dbReference>
<evidence type="ECO:0000313" key="7">
    <source>
        <dbReference type="Proteomes" id="UP001283361"/>
    </source>
</evidence>
<evidence type="ECO:0000256" key="5">
    <source>
        <dbReference type="SAM" id="Phobius"/>
    </source>
</evidence>
<gene>
    <name evidence="6" type="ORF">RRG08_018200</name>
</gene>
<keyword evidence="4 5" id="KW-0472">Membrane</keyword>
<dbReference type="InterPro" id="IPR008952">
    <property type="entry name" value="Tetraspanin_EC2_sf"/>
</dbReference>
<keyword evidence="3 5" id="KW-1133">Transmembrane helix</keyword>
<evidence type="ECO:0000256" key="4">
    <source>
        <dbReference type="ARBA" id="ARBA00023136"/>
    </source>
</evidence>
<evidence type="ECO:0000256" key="2">
    <source>
        <dbReference type="ARBA" id="ARBA00022692"/>
    </source>
</evidence>
<dbReference type="AlphaFoldDB" id="A0AAE0YKF4"/>
<evidence type="ECO:0000256" key="1">
    <source>
        <dbReference type="ARBA" id="ARBA00004141"/>
    </source>
</evidence>
<keyword evidence="2 5" id="KW-0812">Transmembrane</keyword>
<dbReference type="InterPro" id="IPR018499">
    <property type="entry name" value="Tetraspanin/Peripherin"/>
</dbReference>
<feature type="transmembrane region" description="Helical" evidence="5">
    <location>
        <begin position="277"/>
        <end position="296"/>
    </location>
</feature>
<keyword evidence="7" id="KW-1185">Reference proteome</keyword>
<feature type="transmembrane region" description="Helical" evidence="5">
    <location>
        <begin position="127"/>
        <end position="149"/>
    </location>
</feature>
<dbReference type="EMBL" id="JAWDGP010006027">
    <property type="protein sequence ID" value="KAK3748358.1"/>
    <property type="molecule type" value="Genomic_DNA"/>
</dbReference>
<dbReference type="Pfam" id="PF00335">
    <property type="entry name" value="Tetraspanin"/>
    <property type="match status" value="1"/>
</dbReference>
<name>A0AAE0YKF4_9GAST</name>
<dbReference type="GO" id="GO:0016020">
    <property type="term" value="C:membrane"/>
    <property type="evidence" value="ECO:0007669"/>
    <property type="project" value="UniProtKB-SubCell"/>
</dbReference>
<organism evidence="6 7">
    <name type="scientific">Elysia crispata</name>
    <name type="common">lettuce slug</name>
    <dbReference type="NCBI Taxonomy" id="231223"/>
    <lineage>
        <taxon>Eukaryota</taxon>
        <taxon>Metazoa</taxon>
        <taxon>Spiralia</taxon>
        <taxon>Lophotrochozoa</taxon>
        <taxon>Mollusca</taxon>
        <taxon>Gastropoda</taxon>
        <taxon>Heterobranchia</taxon>
        <taxon>Euthyneura</taxon>
        <taxon>Panpulmonata</taxon>
        <taxon>Sacoglossa</taxon>
        <taxon>Placobranchoidea</taxon>
        <taxon>Plakobranchidae</taxon>
        <taxon>Elysia</taxon>
    </lineage>
</organism>
<feature type="transmembrane region" description="Helical" evidence="5">
    <location>
        <begin position="101"/>
        <end position="120"/>
    </location>
</feature>
<protein>
    <recommendedName>
        <fullName evidence="8">Tetraspanin</fullName>
    </recommendedName>
</protein>
<evidence type="ECO:0000313" key="6">
    <source>
        <dbReference type="EMBL" id="KAK3748358.1"/>
    </source>
</evidence>
<evidence type="ECO:0000256" key="3">
    <source>
        <dbReference type="ARBA" id="ARBA00022989"/>
    </source>
</evidence>
<comment type="caution">
    <text evidence="6">The sequence shown here is derived from an EMBL/GenBank/DDBJ whole genome shotgun (WGS) entry which is preliminary data.</text>
</comment>
<dbReference type="SUPFAM" id="SSF48652">
    <property type="entry name" value="Tetraspanin"/>
    <property type="match status" value="1"/>
</dbReference>
<accession>A0AAE0YKF4</accession>
<sequence>MERTEKRKRHLPAMDFCRLRDAILLGSTVVSFISGAVLVAIGMYVITNMSHVIENNLDPVVKRSNLTRTLLARYGSIVPNKDFIPMKVDIGPWLTWLPVRVLNMGIAVMSFSAFGMYVVTSRKPLQLYILIVLLLAAVVGQLIFMVSMLDMRSQFHKRLRQSLTASLKTRYEFGAETHDTFTFIMNGVMLMGECCGINGPQDFTFRKHHFVHTSSSSLTHNATVTFPLACCHRRFIEKGFYRTLDCALSWARQAINREGCYKTVHAYMKDQFGSTIIWIYVAITYVELLQVLLCLCQAREIKREKSTWAARLMDFRQDLKPMVNNPKLHLTETDV</sequence>
<reference evidence="6" key="1">
    <citation type="journal article" date="2023" name="G3 (Bethesda)">
        <title>A reference genome for the long-term kleptoplast-retaining sea slug Elysia crispata morphotype clarki.</title>
        <authorList>
            <person name="Eastman K.E."/>
            <person name="Pendleton A.L."/>
            <person name="Shaikh M.A."/>
            <person name="Suttiyut T."/>
            <person name="Ogas R."/>
            <person name="Tomko P."/>
            <person name="Gavelis G."/>
            <person name="Widhalm J.R."/>
            <person name="Wisecaver J.H."/>
        </authorList>
    </citation>
    <scope>NUCLEOTIDE SEQUENCE</scope>
    <source>
        <strain evidence="6">ECLA1</strain>
    </source>
</reference>
<dbReference type="Gene3D" id="1.10.1450.10">
    <property type="entry name" value="Tetraspanin"/>
    <property type="match status" value="1"/>
</dbReference>
<feature type="transmembrane region" description="Helical" evidence="5">
    <location>
        <begin position="21"/>
        <end position="46"/>
    </location>
</feature>